<feature type="region of interest" description="Disordered" evidence="1">
    <location>
        <begin position="1"/>
        <end position="43"/>
    </location>
</feature>
<dbReference type="GO" id="GO:0003743">
    <property type="term" value="F:translation initiation factor activity"/>
    <property type="evidence" value="ECO:0007669"/>
    <property type="project" value="UniProtKB-KW"/>
</dbReference>
<name>A0A0A9XRY1_LYGHE</name>
<feature type="non-terminal residue" evidence="2">
    <location>
        <position position="1"/>
    </location>
</feature>
<reference evidence="2" key="2">
    <citation type="submission" date="2014-07" db="EMBL/GenBank/DDBJ databases">
        <authorList>
            <person name="Hull J."/>
        </authorList>
    </citation>
    <scope>NUCLEOTIDE SEQUENCE</scope>
</reference>
<evidence type="ECO:0000256" key="1">
    <source>
        <dbReference type="SAM" id="MobiDB-lite"/>
    </source>
</evidence>
<feature type="compositionally biased region" description="Basic residues" evidence="1">
    <location>
        <begin position="27"/>
        <end position="41"/>
    </location>
</feature>
<sequence length="275" mass="31237">RETESDLNPTTPANTEDEAVGWEVAERRRRRKTKLTRKARTERREGIMTKKVEIAIDRSKKKLNAPRRTIIVKKQRDAPSLESEVEAANSGGADGRPSRQSYAKALCSPKTIKRQIREMVDAREEGLQIDGIVPVGVSRGKVVAATHGQSVTLANKLSDAGFMVERERLPDRPLMVKVRRVDRSIKKEELASYLYKQNPWVKDSFPTLRDLQQAFAPSFQMGRRMDADGVPIEDCIWVVKVSEALRKELLKQGKVYINLDTCPITDFTEVTRCFQ</sequence>
<organism evidence="2">
    <name type="scientific">Lygus hesperus</name>
    <name type="common">Western plant bug</name>
    <dbReference type="NCBI Taxonomy" id="30085"/>
    <lineage>
        <taxon>Eukaryota</taxon>
        <taxon>Metazoa</taxon>
        <taxon>Ecdysozoa</taxon>
        <taxon>Arthropoda</taxon>
        <taxon>Hexapoda</taxon>
        <taxon>Insecta</taxon>
        <taxon>Pterygota</taxon>
        <taxon>Neoptera</taxon>
        <taxon>Paraneoptera</taxon>
        <taxon>Hemiptera</taxon>
        <taxon>Heteroptera</taxon>
        <taxon>Panheteroptera</taxon>
        <taxon>Cimicomorpha</taxon>
        <taxon>Miridae</taxon>
        <taxon>Mirini</taxon>
        <taxon>Lygus</taxon>
    </lineage>
</organism>
<feature type="compositionally biased region" description="Polar residues" evidence="1">
    <location>
        <begin position="1"/>
        <end position="14"/>
    </location>
</feature>
<accession>A0A0A9XRY1</accession>
<reference evidence="2" key="1">
    <citation type="journal article" date="2014" name="PLoS ONE">
        <title>Transcriptome-Based Identification of ABC Transporters in the Western Tarnished Plant Bug Lygus hesperus.</title>
        <authorList>
            <person name="Hull J.J."/>
            <person name="Chaney K."/>
            <person name="Geib S.M."/>
            <person name="Fabrick J.A."/>
            <person name="Brent C.S."/>
            <person name="Walsh D."/>
            <person name="Lavine L.C."/>
        </authorList>
    </citation>
    <scope>NUCLEOTIDE SEQUENCE</scope>
</reference>
<keyword evidence="2" id="KW-0648">Protein biosynthesis</keyword>
<protein>
    <submittedName>
        <fullName evidence="2">Transcription initiation factor IIB 1</fullName>
    </submittedName>
</protein>
<feature type="non-terminal residue" evidence="2">
    <location>
        <position position="275"/>
    </location>
</feature>
<evidence type="ECO:0000313" key="2">
    <source>
        <dbReference type="EMBL" id="JAG22684.1"/>
    </source>
</evidence>
<proteinExistence type="predicted"/>
<gene>
    <name evidence="2" type="primary">tfbA_1</name>
    <name evidence="2" type="ORF">CM83_81968</name>
</gene>
<dbReference type="EMBL" id="GBHO01020920">
    <property type="protein sequence ID" value="JAG22684.1"/>
    <property type="molecule type" value="Transcribed_RNA"/>
</dbReference>
<keyword evidence="2" id="KW-0396">Initiation factor</keyword>
<feature type="region of interest" description="Disordered" evidence="1">
    <location>
        <begin position="75"/>
        <end position="101"/>
    </location>
</feature>
<dbReference type="AlphaFoldDB" id="A0A0A9XRY1"/>